<proteinExistence type="predicted"/>
<evidence type="ECO:0000313" key="5">
    <source>
        <dbReference type="Proteomes" id="UP001152798"/>
    </source>
</evidence>
<dbReference type="Gene3D" id="3.40.50.720">
    <property type="entry name" value="NAD(P)-binding Rossmann-like Domain"/>
    <property type="match status" value="1"/>
</dbReference>
<evidence type="ECO:0000256" key="1">
    <source>
        <dbReference type="ARBA" id="ARBA00023002"/>
    </source>
</evidence>
<dbReference type="OrthoDB" id="1510206at2759"/>
<feature type="coiled-coil region" evidence="2">
    <location>
        <begin position="880"/>
        <end position="909"/>
    </location>
</feature>
<evidence type="ECO:0000256" key="3">
    <source>
        <dbReference type="SAM" id="MobiDB-lite"/>
    </source>
</evidence>
<sequence>MSVVLVGPYDSRSYVIGSYILYVTQKQCESFFYQLIPMKTERWKDWLRKICKEENWNFEDVRREKVLSWREQSYSGGPKVLLGGLPSLLEYMKDKYGVSRDLTTEQVSQLIELSTEHWKEMEEEEAKNKGSGGNISIIGAGSNEAISFLLYALMTTKTPVIRTGIKIKLFEATDEREEQLKKNFDRMSTVESNINICIVDDLIDVLKNCDVLIFVGDKFRTTGMDIEKFLYLEKALYGSYGFLCNYHMEEQTKVIFACMENAAFNATCFLAEARAVDKKKVVALTSYLGTELKLYISKMAGFPVESLEQIPVWGMADTCHLVDADMGSLIFRVPDRFNPNYPNIKSLAHHIEDDKIKLQLYKMWKVQQDKCVAEWRWSQIKKNLKIEETKADIRNKRLDVLNSLASCYREMEKRMGRIPYWTLWDKSMAQVQEGEDYYSPENMYRRFRKGLYQVVQDKRYFENEEKKTSKKIDDEYRKLSEKAETLVDYVDPLKIGFVDTESIRKFLEEELLKKELKLIEDDEVDELFNETKLPEEVRDIEILRREVYNKRNELKKKIRAYWKKHMEEEIARLEKELMRKSVITKEEEVLEEDWMVEENMNESSSIKEATIPETVSKDEYGTMYLGEETFEEMMPKEITLPERQILNKMIKDYFRAKMKLERKVKQDLEKDSEPAESYSYEEIDDYEIRELGFITKSMRNLWNFIGVCKNAVRKKIGQDPYIAQVHELIRVLKIWFFDPYMTSETVFLGIASDYDVYPFLTDTVMSQPAYCDENFRWQPLKEAKHLWPKAPHEKVPDNAETEVPFFKPPREGLPFSIEYVSGISLECLMHFEIPPASYFLTQRKLQEYANHKEFFDLVFTTREADKAQLKDLFRRLGQEVESSVEDFAVEEEEEEEAKEEEEMEVEMDTHFETELNAEEAEELEEEDLGLGEQLLEEDIKPLRKSILKSHQVNFDLPTDAQIEELDKLGTEEFESNLEGEQLDHEGAEDLRSVNEEFQDEYDEDDPFNFLRGYGDDLTEDTFLAIFEKQKDPNKEPVESEMKPPKRMKSLWQCYLEKIGFYNLEVPQILVEVKENELANDDDVQNMESKKEEKPDNPFEVEHKENENSEEISKEEYSEEMSEEMSRQKSQEKTEQHPAYLMRGIGFIEDMEHDFCPQQVTEMPLYDHFNARIGVDIADKSINEGHCEKVGFPIEPKGRSQINMDQELMKIDVGSGMKPADNPPSVHVSVTLHEPKESGGYKKKPSEMPNQEETIIHVSLPIGDDNSDGGSTDSYIPEESIQGDKLAGPSDVITEPKKEDPMLELFKNANKKQEEISMNLKKKASEPEDGSSVSPEEYINNFPMEHRKESTIPQQQTLKKDWVHELVEEFNSPQKIAALDRASCLASVTSAYHFIKEKQRMNAENETGTFESSKKESDDEENEEERHHREAWIKGYEKLRRIMELERLSGNSYLHLELDKENDRIKVEVAHEHEKRFSDWVGSVIDEQQRIQSVHDSFLIGESLGDSKQIVSEENGDSTKKIKEHRVWIKQMIREIIVVDQIYDLEKLIQSVKSYSVKLPGDEILKTVAGPHSELRFSILEDIGNILKSNTGGSDLEDEILEPSDEDIPKDEEDSHDEQHMILREITKTEKEITKDCHDLPSYIQKCRDNTKLYCLYRGDTPQEWRFLNRQPNENKLRFKYKALIHIMLTMAKLQEDFEKEMDELQEQEIDFTKILSDEITEEELIRYQNKPGPKRKFPSGVHFRF</sequence>
<gene>
    <name evidence="4" type="ORF">NEZAVI_LOCUS14467</name>
</gene>
<feature type="compositionally biased region" description="Basic and acidic residues" evidence="3">
    <location>
        <begin position="1123"/>
        <end position="1135"/>
    </location>
</feature>
<evidence type="ECO:0000256" key="2">
    <source>
        <dbReference type="SAM" id="Coils"/>
    </source>
</evidence>
<feature type="region of interest" description="Disordered" evidence="3">
    <location>
        <begin position="1079"/>
        <end position="1135"/>
    </location>
</feature>
<keyword evidence="2" id="KW-0175">Coiled coil</keyword>
<dbReference type="InterPro" id="IPR010945">
    <property type="entry name" value="Malate_DH_type2"/>
</dbReference>
<feature type="compositionally biased region" description="Basic and acidic residues" evidence="3">
    <location>
        <begin position="1087"/>
        <end position="1115"/>
    </location>
</feature>
<dbReference type="GO" id="GO:0006108">
    <property type="term" value="P:malate metabolic process"/>
    <property type="evidence" value="ECO:0007669"/>
    <property type="project" value="InterPro"/>
</dbReference>
<organism evidence="4 5">
    <name type="scientific">Nezara viridula</name>
    <name type="common">Southern green stink bug</name>
    <name type="synonym">Cimex viridulus</name>
    <dbReference type="NCBI Taxonomy" id="85310"/>
    <lineage>
        <taxon>Eukaryota</taxon>
        <taxon>Metazoa</taxon>
        <taxon>Ecdysozoa</taxon>
        <taxon>Arthropoda</taxon>
        <taxon>Hexapoda</taxon>
        <taxon>Insecta</taxon>
        <taxon>Pterygota</taxon>
        <taxon>Neoptera</taxon>
        <taxon>Paraneoptera</taxon>
        <taxon>Hemiptera</taxon>
        <taxon>Heteroptera</taxon>
        <taxon>Panheteroptera</taxon>
        <taxon>Pentatomomorpha</taxon>
        <taxon>Pentatomoidea</taxon>
        <taxon>Pentatomidae</taxon>
        <taxon>Pentatominae</taxon>
        <taxon>Nezara</taxon>
    </lineage>
</organism>
<protein>
    <submittedName>
        <fullName evidence="4">Uncharacterized protein</fullName>
    </submittedName>
</protein>
<keyword evidence="5" id="KW-1185">Reference proteome</keyword>
<dbReference type="GO" id="GO:0016615">
    <property type="term" value="F:malate dehydrogenase activity"/>
    <property type="evidence" value="ECO:0007669"/>
    <property type="project" value="InterPro"/>
</dbReference>
<dbReference type="Proteomes" id="UP001152798">
    <property type="component" value="Chromosome 6"/>
</dbReference>
<evidence type="ECO:0000313" key="4">
    <source>
        <dbReference type="EMBL" id="CAH1406554.1"/>
    </source>
</evidence>
<keyword evidence="1" id="KW-0560">Oxidoreductase</keyword>
<feature type="region of interest" description="Disordered" evidence="3">
    <location>
        <begin position="1398"/>
        <end position="1428"/>
    </location>
</feature>
<dbReference type="EMBL" id="OV725082">
    <property type="protein sequence ID" value="CAH1406554.1"/>
    <property type="molecule type" value="Genomic_DNA"/>
</dbReference>
<dbReference type="PANTHER" id="PTHR23382">
    <property type="entry name" value="MALATE DEHYDROGENASE"/>
    <property type="match status" value="1"/>
</dbReference>
<reference evidence="4" key="1">
    <citation type="submission" date="2022-01" db="EMBL/GenBank/DDBJ databases">
        <authorList>
            <person name="King R."/>
        </authorList>
    </citation>
    <scope>NUCLEOTIDE SEQUENCE</scope>
</reference>
<accession>A0A9P0MVG9</accession>
<name>A0A9P0MVG9_NEZVI</name>